<dbReference type="InterPro" id="IPR005230">
    <property type="entry name" value="TraB_bac"/>
</dbReference>
<dbReference type="NCBIfam" id="TIGR00261">
    <property type="entry name" value="traB"/>
    <property type="match status" value="1"/>
</dbReference>
<protein>
    <submittedName>
        <fullName evidence="2">Pheromone shutdown-related protein TraB</fullName>
    </submittedName>
</protein>
<dbReference type="STRING" id="57664.SAMN05661003_11557"/>
<dbReference type="CDD" id="cd14726">
    <property type="entry name" value="TraB_PrgY-like"/>
    <property type="match status" value="1"/>
</dbReference>
<dbReference type="Pfam" id="PF01963">
    <property type="entry name" value="TraB_PrgY_gumN"/>
    <property type="match status" value="1"/>
</dbReference>
<keyword evidence="3" id="KW-1185">Reference proteome</keyword>
<name>A0A1G7DUY0_9BACT</name>
<keyword evidence="1" id="KW-0812">Transmembrane</keyword>
<keyword evidence="1" id="KW-1133">Transmembrane helix</keyword>
<keyword evidence="1" id="KW-0472">Membrane</keyword>
<dbReference type="Proteomes" id="UP000243205">
    <property type="component" value="Unassembled WGS sequence"/>
</dbReference>
<proteinExistence type="predicted"/>
<dbReference type="PANTHER" id="PTHR21530">
    <property type="entry name" value="PHEROMONE SHUTDOWN PROTEIN"/>
    <property type="match status" value="1"/>
</dbReference>
<dbReference type="EMBL" id="FNAQ01000015">
    <property type="protein sequence ID" value="SDE55000.1"/>
    <property type="molecule type" value="Genomic_DNA"/>
</dbReference>
<evidence type="ECO:0000313" key="3">
    <source>
        <dbReference type="Proteomes" id="UP000243205"/>
    </source>
</evidence>
<reference evidence="3" key="1">
    <citation type="submission" date="2016-10" db="EMBL/GenBank/DDBJ databases">
        <authorList>
            <person name="Varghese N."/>
            <person name="Submissions S."/>
        </authorList>
    </citation>
    <scope>NUCLEOTIDE SEQUENCE [LARGE SCALE GENOMIC DNA]</scope>
    <source>
        <strain evidence="3">DSM 8987</strain>
    </source>
</reference>
<dbReference type="PANTHER" id="PTHR21530:SF7">
    <property type="entry name" value="TRAB DOMAIN-CONTAINING PROTEIN"/>
    <property type="match status" value="1"/>
</dbReference>
<feature type="transmembrane region" description="Helical" evidence="1">
    <location>
        <begin position="263"/>
        <end position="282"/>
    </location>
</feature>
<dbReference type="AlphaFoldDB" id="A0A1G7DUY0"/>
<dbReference type="InterPro" id="IPR002816">
    <property type="entry name" value="TraB/PrgY/GumN_fam"/>
</dbReference>
<dbReference type="OrthoDB" id="9809330at2"/>
<gene>
    <name evidence="2" type="ORF">SAMN05661003_11557</name>
</gene>
<sequence length="401" mass="44150">MSSTVPERATEAPTATGDLHRIHHNGREILLVGTAHISRASVEMVQHTIATEQPDAVCVELDAQRYAHLTERNRWEQLNIRQVIRQGQIPFLMANLALASFQKRMGLQTGVRPGEELAAAAQAAEERSLPVHLIDRDIRTTLLRAWRKTGLWQKIQLVTTLFAGLFEKHEIDEEELARLRQSDSLSSMLEEMGDLLPAAKSILVDERDRWMAHQLRQTAGARIVAVVGAAHIPGICRHLAHNESDAALAELASIPVKPLYSRLLPWLIPLLVAALFVIGFFFADREQLYQAAGAWILANGSLSALGTLVAWGHPLTVVAAFVAAPITSLNPTIGAGFVTAFVQALLVPPKVRDMEAVLEAVVTLSGWWRNRLTRILLVFFLSSLGSSLGTLVAFGWLKQLL</sequence>
<accession>A0A1G7DUY0</accession>
<organism evidence="2 3">
    <name type="scientific">Desulfuromonas thiophila</name>
    <dbReference type="NCBI Taxonomy" id="57664"/>
    <lineage>
        <taxon>Bacteria</taxon>
        <taxon>Pseudomonadati</taxon>
        <taxon>Thermodesulfobacteriota</taxon>
        <taxon>Desulfuromonadia</taxon>
        <taxon>Desulfuromonadales</taxon>
        <taxon>Desulfuromonadaceae</taxon>
        <taxon>Desulfuromonas</taxon>
    </lineage>
</organism>
<evidence type="ECO:0000256" key="1">
    <source>
        <dbReference type="SAM" id="Phobius"/>
    </source>
</evidence>
<feature type="transmembrane region" description="Helical" evidence="1">
    <location>
        <begin position="318"/>
        <end position="346"/>
    </location>
</feature>
<dbReference type="InterPro" id="IPR046345">
    <property type="entry name" value="TraB_PrgY-like"/>
</dbReference>
<feature type="transmembrane region" description="Helical" evidence="1">
    <location>
        <begin position="375"/>
        <end position="397"/>
    </location>
</feature>
<evidence type="ECO:0000313" key="2">
    <source>
        <dbReference type="EMBL" id="SDE55000.1"/>
    </source>
</evidence>
<feature type="transmembrane region" description="Helical" evidence="1">
    <location>
        <begin position="294"/>
        <end position="312"/>
    </location>
</feature>
<dbReference type="RefSeq" id="WP_092079809.1">
    <property type="nucleotide sequence ID" value="NZ_CALFZY010000012.1"/>
</dbReference>